<comment type="caution">
    <text evidence="1">The sequence shown here is derived from an EMBL/GenBank/DDBJ whole genome shotgun (WGS) entry which is preliminary data.</text>
</comment>
<proteinExistence type="predicted"/>
<sequence>MEIFLLRWAISLTRKTTQCKVMDMALDMEMSTILPCFQEVTFSLWEKVLLRGILVARQSWGSHLGPSQETKLPTALRRCLQRASPGGMKTAERRLNGGVEGGLESLGRAEDPECQGWWGLRGEKEEWKWGDGLGTGPCLAFGPNASELYSL</sequence>
<gene>
    <name evidence="1" type="ORF">HJG60_011717</name>
</gene>
<dbReference type="AlphaFoldDB" id="A0A834E108"/>
<protein>
    <submittedName>
        <fullName evidence="1">Uncharacterized protein</fullName>
    </submittedName>
</protein>
<dbReference type="EMBL" id="JABVXQ010000007">
    <property type="protein sequence ID" value="KAF6100001.1"/>
    <property type="molecule type" value="Genomic_DNA"/>
</dbReference>
<accession>A0A834E108</accession>
<reference evidence="1 2" key="1">
    <citation type="journal article" date="2020" name="Nature">
        <title>Six reference-quality genomes reveal evolution of bat adaptations.</title>
        <authorList>
            <person name="Jebb D."/>
            <person name="Huang Z."/>
            <person name="Pippel M."/>
            <person name="Hughes G.M."/>
            <person name="Lavrichenko K."/>
            <person name="Devanna P."/>
            <person name="Winkler S."/>
            <person name="Jermiin L.S."/>
            <person name="Skirmuntt E.C."/>
            <person name="Katzourakis A."/>
            <person name="Burkitt-Gray L."/>
            <person name="Ray D.A."/>
            <person name="Sullivan K.A.M."/>
            <person name="Roscito J.G."/>
            <person name="Kirilenko B.M."/>
            <person name="Davalos L.M."/>
            <person name="Corthals A.P."/>
            <person name="Power M.L."/>
            <person name="Jones G."/>
            <person name="Ransome R.D."/>
            <person name="Dechmann D.K.N."/>
            <person name="Locatelli A.G."/>
            <person name="Puechmaille S.J."/>
            <person name="Fedrigo O."/>
            <person name="Jarvis E.D."/>
            <person name="Hiller M."/>
            <person name="Vernes S.C."/>
            <person name="Myers E.W."/>
            <person name="Teeling E.C."/>
        </authorList>
    </citation>
    <scope>NUCLEOTIDE SEQUENCE [LARGE SCALE GENOMIC DNA]</scope>
    <source>
        <strain evidence="1">Bat1K_MPI-CBG_1</strain>
    </source>
</reference>
<organism evidence="1 2">
    <name type="scientific">Phyllostomus discolor</name>
    <name type="common">pale spear-nosed bat</name>
    <dbReference type="NCBI Taxonomy" id="89673"/>
    <lineage>
        <taxon>Eukaryota</taxon>
        <taxon>Metazoa</taxon>
        <taxon>Chordata</taxon>
        <taxon>Craniata</taxon>
        <taxon>Vertebrata</taxon>
        <taxon>Euteleostomi</taxon>
        <taxon>Mammalia</taxon>
        <taxon>Eutheria</taxon>
        <taxon>Laurasiatheria</taxon>
        <taxon>Chiroptera</taxon>
        <taxon>Yangochiroptera</taxon>
        <taxon>Phyllostomidae</taxon>
        <taxon>Phyllostominae</taxon>
        <taxon>Phyllostomus</taxon>
    </lineage>
</organism>
<name>A0A834E108_9CHIR</name>
<evidence type="ECO:0000313" key="1">
    <source>
        <dbReference type="EMBL" id="KAF6100001.1"/>
    </source>
</evidence>
<evidence type="ECO:0000313" key="2">
    <source>
        <dbReference type="Proteomes" id="UP000664940"/>
    </source>
</evidence>
<dbReference type="Proteomes" id="UP000664940">
    <property type="component" value="Unassembled WGS sequence"/>
</dbReference>